<sequence>MASRFFSDPESVLGTLARLFAADGAAREVAILTYSTPEIVESHYDNWNGGTYYFNLFLHVPINLYPQVEGSKDQIATAIKEQIQVFLQGNEHEILSEIAIVPAVVDDPQWREKAAAWLSGSKVSNQGRVRSDNVAPLTQDGLLFRSRPEIHVYKALKATGVSFAPLPVFIRGGESYSRIEPDFVLIYKGITMVLEVDGDTVHTETPAEAQARIRTLQHEGVHVERIAASECDTPQKAKEVAEKVLNTFQKLKDAK</sequence>
<proteinExistence type="predicted"/>
<comment type="caution">
    <text evidence="1">The sequence shown here is derived from an EMBL/GenBank/DDBJ whole genome shotgun (WGS) entry which is preliminary data.</text>
</comment>
<dbReference type="RefSeq" id="WP_238896325.1">
    <property type="nucleotide sequence ID" value="NZ_JAKOGG010000006.1"/>
</dbReference>
<evidence type="ECO:0000313" key="1">
    <source>
        <dbReference type="EMBL" id="MCS4556924.1"/>
    </source>
</evidence>
<dbReference type="Proteomes" id="UP001201549">
    <property type="component" value="Unassembled WGS sequence"/>
</dbReference>
<keyword evidence="2" id="KW-1185">Reference proteome</keyword>
<reference evidence="2" key="1">
    <citation type="submission" date="2023-07" db="EMBL/GenBank/DDBJ databases">
        <title>Shewanella mangrovi sp. nov., an acetaldehyde- degrading bacterium isolated from mangrove sediment.</title>
        <authorList>
            <person name="Liu Y."/>
        </authorList>
    </citation>
    <scope>NUCLEOTIDE SEQUENCE [LARGE SCALE GENOMIC DNA]</scope>
    <source>
        <strain evidence="2">C32</strain>
    </source>
</reference>
<name>A0ABT2FNZ5_9GAMM</name>
<evidence type="ECO:0000313" key="2">
    <source>
        <dbReference type="Proteomes" id="UP001201549"/>
    </source>
</evidence>
<dbReference type="EMBL" id="JAKOGG010000006">
    <property type="protein sequence ID" value="MCS4556924.1"/>
    <property type="molecule type" value="Genomic_DNA"/>
</dbReference>
<organism evidence="1 2">
    <name type="scientific">Shewanella electrica</name>
    <dbReference type="NCBI Taxonomy" id="515560"/>
    <lineage>
        <taxon>Bacteria</taxon>
        <taxon>Pseudomonadati</taxon>
        <taxon>Pseudomonadota</taxon>
        <taxon>Gammaproteobacteria</taxon>
        <taxon>Alteromonadales</taxon>
        <taxon>Shewanellaceae</taxon>
        <taxon>Shewanella</taxon>
    </lineage>
</organism>
<evidence type="ECO:0008006" key="3">
    <source>
        <dbReference type="Google" id="ProtNLM"/>
    </source>
</evidence>
<gene>
    <name evidence="1" type="ORF">L9G74_10765</name>
</gene>
<accession>A0ABT2FNZ5</accession>
<protein>
    <recommendedName>
        <fullName evidence="3">DUF559 domain-containing protein</fullName>
    </recommendedName>
</protein>